<evidence type="ECO:0000256" key="1">
    <source>
        <dbReference type="ARBA" id="ARBA00004836"/>
    </source>
</evidence>
<evidence type="ECO:0000256" key="4">
    <source>
        <dbReference type="PROSITE-ProRule" id="PRU01278"/>
    </source>
</evidence>
<evidence type="ECO:0000313" key="9">
    <source>
        <dbReference type="EMBL" id="SXN30763.1"/>
    </source>
</evidence>
<sequence length="148" mass="15262">MKQSLGLLEVSGLALAITCADAMAKAAAITLLALEKTNGSGWMVVKIAGDVASVQAAVMTGAELAERQQGLVAQKVIARPGEGLLPARVQAPSPAPEVAVTEENTALTDAPSHSTERVTCNLCLDPHCPRQKGDPRSQCLHAGKRGDA</sequence>
<evidence type="ECO:0000313" key="10">
    <source>
        <dbReference type="EMBL" id="SYH31385.1"/>
    </source>
</evidence>
<dbReference type="InterPro" id="IPR044872">
    <property type="entry name" value="CcmK/CsoS1_BMC"/>
</dbReference>
<dbReference type="PANTHER" id="PTHR33941:SF11">
    <property type="entry name" value="BACTERIAL MICROCOMPARTMENT SHELL PROTEIN PDUJ"/>
    <property type="match status" value="1"/>
</dbReference>
<dbReference type="PANTHER" id="PTHR33941">
    <property type="entry name" value="PROPANEDIOL UTILIZATION PROTEIN PDUA"/>
    <property type="match status" value="1"/>
</dbReference>
<dbReference type="Pfam" id="PF00936">
    <property type="entry name" value="BMC"/>
    <property type="match status" value="1"/>
</dbReference>
<dbReference type="KEGG" id="kpx:PMK1_00692"/>
<proteinExistence type="inferred from homology"/>
<dbReference type="EMBL" id="UGKT01000001">
    <property type="protein sequence ID" value="STT06178.1"/>
    <property type="molecule type" value="Genomic_DNA"/>
</dbReference>
<dbReference type="RefSeq" id="WP_004181166.1">
    <property type="nucleotide sequence ID" value="NZ_AP018750.1"/>
</dbReference>
<dbReference type="AlphaFoldDB" id="A0A0C7K8C2"/>
<evidence type="ECO:0000313" key="15">
    <source>
        <dbReference type="Proteomes" id="UP000258673"/>
    </source>
</evidence>
<keyword evidence="3" id="KW-1283">Bacterial microcompartment</keyword>
<evidence type="ECO:0000313" key="14">
    <source>
        <dbReference type="Proteomes" id="UP000258253"/>
    </source>
</evidence>
<evidence type="ECO:0000313" key="16">
    <source>
        <dbReference type="Proteomes" id="UP000259975"/>
    </source>
</evidence>
<dbReference type="EMBL" id="NCMJ01000050">
    <property type="protein sequence ID" value="PLE27968.1"/>
    <property type="molecule type" value="Genomic_DNA"/>
</dbReference>
<comment type="subcellular location">
    <subcellularLocation>
        <location evidence="2">Bacterial microcompartment</location>
    </subcellularLocation>
</comment>
<evidence type="ECO:0000313" key="13">
    <source>
        <dbReference type="Proteomes" id="UP000255518"/>
    </source>
</evidence>
<accession>A0A0C7K8C2</accession>
<name>A0A0C7K8C2_KLEPN</name>
<evidence type="ECO:0000313" key="8">
    <source>
        <dbReference type="EMBL" id="STT06178.1"/>
    </source>
</evidence>
<gene>
    <name evidence="11" type="primary">ccmK2</name>
    <name evidence="7" type="ORF">B6I68_09735</name>
    <name evidence="6" type="ORF">G4V31_11720</name>
    <name evidence="8" type="ORF">NCTC13443_06128</name>
    <name evidence="9" type="ORF">SAMEA3499901_01771</name>
    <name evidence="10" type="ORF">SAMEA3515122_02280</name>
    <name evidence="11" type="ORF">SAMEA3538828_01746</name>
</gene>
<reference evidence="14 15" key="3">
    <citation type="submission" date="2018-08" db="EMBL/GenBank/DDBJ databases">
        <authorList>
            <consortium name="Pathogen Informatics"/>
        </authorList>
    </citation>
    <scope>NUCLEOTIDE SEQUENCE [LARGE SCALE GENOMIC DNA]</scope>
    <source>
        <strain evidence="9 16">EuSCAPE_AT029</strain>
        <strain evidence="11 14">EuSCAPE_HU047</strain>
        <strain evidence="10 15">EuSCAPE_IT093</strain>
    </source>
</reference>
<dbReference type="SUPFAM" id="SSF143414">
    <property type="entry name" value="CcmK-like"/>
    <property type="match status" value="1"/>
</dbReference>
<reference evidence="8 13" key="2">
    <citation type="submission" date="2018-06" db="EMBL/GenBank/DDBJ databases">
        <authorList>
            <consortium name="Pathogen Informatics"/>
            <person name="Doyle S."/>
        </authorList>
    </citation>
    <scope>NUCLEOTIDE SEQUENCE [LARGE SCALE GENOMIC DNA]</scope>
    <source>
        <strain evidence="8 13">NCTC13443</strain>
    </source>
</reference>
<reference evidence="7 12" key="1">
    <citation type="journal article" date="2017" name="J. Infect. Dis.">
        <title>An Analysis of the Epidemic of Klebsiella pneumoniae Carbapenemase-Producing K. pneumoniae: Convergence of Two Evolutionary Mechanisms Creates the Perfect Storm.</title>
        <authorList>
            <person name="Rojas L.J."/>
            <person name="Weinstock G.M."/>
            <person name="De La Cadena E."/>
            <person name="Diaz L."/>
            <person name="Rios R."/>
            <person name="Hanson B.M."/>
            <person name="Brown J.S."/>
            <person name="Vats P."/>
            <person name="Phillips D.S."/>
            <person name="Nguyen H."/>
            <person name="Hujer K.M."/>
            <person name="Correa A."/>
            <person name="Adams M.D."/>
            <person name="Perez F."/>
            <person name="Sodergren E."/>
            <person name="Narechania A."/>
            <person name="Planet P.J."/>
            <person name="Villegas M.V."/>
            <person name="Bonomo R.A."/>
            <person name="Arias C.A."/>
        </authorList>
    </citation>
    <scope>NUCLEOTIDE SEQUENCE [LARGE SCALE GENOMIC DNA]</scope>
    <source>
        <strain evidence="7 12">COL-Kpn30</strain>
    </source>
</reference>
<dbReference type="Proteomes" id="UP000258253">
    <property type="component" value="Unassembled WGS sequence"/>
</dbReference>
<dbReference type="SMART" id="SM00877">
    <property type="entry name" value="BMC"/>
    <property type="match status" value="1"/>
</dbReference>
<dbReference type="Proteomes" id="UP000259975">
    <property type="component" value="Unassembled WGS sequence"/>
</dbReference>
<protein>
    <submittedName>
        <fullName evidence="6">BMC domain-containing protein</fullName>
    </submittedName>
    <submittedName>
        <fullName evidence="7">Microcompartment protein</fullName>
    </submittedName>
    <submittedName>
        <fullName evidence="11">Propanediol utilization polyhedral body protein PduK</fullName>
    </submittedName>
</protein>
<evidence type="ECO:0000313" key="17">
    <source>
        <dbReference type="Proteomes" id="UP000479475"/>
    </source>
</evidence>
<evidence type="ECO:0000256" key="2">
    <source>
        <dbReference type="ARBA" id="ARBA00024322"/>
    </source>
</evidence>
<dbReference type="Gene3D" id="3.30.70.1710">
    <property type="match status" value="1"/>
</dbReference>
<dbReference type="Proteomes" id="UP000255518">
    <property type="component" value="Unassembled WGS sequence"/>
</dbReference>
<comment type="pathway">
    <text evidence="1">Polyol metabolism; 1,2-propanediol degradation.</text>
</comment>
<dbReference type="PROSITE" id="PS51930">
    <property type="entry name" value="BMC_2"/>
    <property type="match status" value="1"/>
</dbReference>
<evidence type="ECO:0000313" key="6">
    <source>
        <dbReference type="EMBL" id="NGN72801.1"/>
    </source>
</evidence>
<reference evidence="6 17" key="4">
    <citation type="submission" date="2020-02" db="EMBL/GenBank/DDBJ databases">
        <title>Klebsiella pneumoniae genome sequencing and assembly.</title>
        <authorList>
            <person name="Starkova P.S."/>
            <person name="Sulyan O.S."/>
            <person name="Likholetova D.V."/>
            <person name="Ageevets V.A."/>
            <person name="Lazareva I.V."/>
            <person name="Sopova J.V."/>
            <person name="Sidorenko S.V."/>
        </authorList>
    </citation>
    <scope>NUCLEOTIDE SEQUENCE [LARGE SCALE GENOMIC DNA]</scope>
    <source>
        <strain evidence="6 17">2429</strain>
    </source>
</reference>
<organism evidence="11 14">
    <name type="scientific">Klebsiella pneumoniae</name>
    <dbReference type="NCBI Taxonomy" id="573"/>
    <lineage>
        <taxon>Bacteria</taxon>
        <taxon>Pseudomonadati</taxon>
        <taxon>Pseudomonadota</taxon>
        <taxon>Gammaproteobacteria</taxon>
        <taxon>Enterobacterales</taxon>
        <taxon>Enterobacteriaceae</taxon>
        <taxon>Klebsiella/Raoultella group</taxon>
        <taxon>Klebsiella</taxon>
        <taxon>Klebsiella pneumoniae complex</taxon>
    </lineage>
</organism>
<dbReference type="Proteomes" id="UP000479475">
    <property type="component" value="Unassembled WGS sequence"/>
</dbReference>
<dbReference type="EMBL" id="JAAKYD010000009">
    <property type="protein sequence ID" value="NGN72801.1"/>
    <property type="molecule type" value="Genomic_DNA"/>
</dbReference>
<comment type="similarity">
    <text evidence="4">Belongs to the bacterial microcompartments protein family.</text>
</comment>
<evidence type="ECO:0000313" key="7">
    <source>
        <dbReference type="EMBL" id="PLE27968.1"/>
    </source>
</evidence>
<dbReference type="Proteomes" id="UP000258673">
    <property type="component" value="Unassembled WGS sequence"/>
</dbReference>
<evidence type="ECO:0000313" key="12">
    <source>
        <dbReference type="Proteomes" id="UP000234439"/>
    </source>
</evidence>
<dbReference type="GO" id="GO:0031469">
    <property type="term" value="C:bacterial microcompartment"/>
    <property type="evidence" value="ECO:0007669"/>
    <property type="project" value="UniProtKB-SubCell"/>
</dbReference>
<dbReference type="InterPro" id="IPR037233">
    <property type="entry name" value="CcmK-like_sf"/>
</dbReference>
<dbReference type="EMBL" id="ULCI01000006">
    <property type="protein sequence ID" value="SYR35756.1"/>
    <property type="molecule type" value="Genomic_DNA"/>
</dbReference>
<evidence type="ECO:0000259" key="5">
    <source>
        <dbReference type="PROSITE" id="PS51930"/>
    </source>
</evidence>
<dbReference type="InterPro" id="IPR050575">
    <property type="entry name" value="BMC_shell"/>
</dbReference>
<dbReference type="Proteomes" id="UP000234439">
    <property type="component" value="Unassembled WGS sequence"/>
</dbReference>
<feature type="domain" description="BMC" evidence="5">
    <location>
        <begin position="4"/>
        <end position="89"/>
    </location>
</feature>
<dbReference type="EMBL" id="UKGE01000006">
    <property type="protein sequence ID" value="SXN30763.1"/>
    <property type="molecule type" value="Genomic_DNA"/>
</dbReference>
<evidence type="ECO:0000256" key="3">
    <source>
        <dbReference type="ARBA" id="ARBA00024446"/>
    </source>
</evidence>
<dbReference type="EMBL" id="UKUT01000004">
    <property type="protein sequence ID" value="SYH31385.1"/>
    <property type="molecule type" value="Genomic_DNA"/>
</dbReference>
<evidence type="ECO:0000313" key="11">
    <source>
        <dbReference type="EMBL" id="SYR35756.1"/>
    </source>
</evidence>
<dbReference type="InterPro" id="IPR000249">
    <property type="entry name" value="BMC_dom"/>
</dbReference>